<gene>
    <name evidence="3" type="ORF">UFOVP972_344</name>
</gene>
<evidence type="ECO:0000313" key="3">
    <source>
        <dbReference type="EMBL" id="CAB4175743.1"/>
    </source>
</evidence>
<name>A0A6J5PVB4_9CAUD</name>
<dbReference type="InterPro" id="IPR043862">
    <property type="entry name" value="DUF5824"/>
</dbReference>
<dbReference type="Pfam" id="PF19141">
    <property type="entry name" value="DUF5824"/>
    <property type="match status" value="1"/>
</dbReference>
<accession>A0A6J5PVB4</accession>
<evidence type="ECO:0000256" key="1">
    <source>
        <dbReference type="SAM" id="MobiDB-lite"/>
    </source>
</evidence>
<feature type="region of interest" description="Disordered" evidence="1">
    <location>
        <begin position="64"/>
        <end position="137"/>
    </location>
</feature>
<organism evidence="3">
    <name type="scientific">uncultured Caudovirales phage</name>
    <dbReference type="NCBI Taxonomy" id="2100421"/>
    <lineage>
        <taxon>Viruses</taxon>
        <taxon>Duplodnaviria</taxon>
        <taxon>Heunggongvirae</taxon>
        <taxon>Uroviricota</taxon>
        <taxon>Caudoviricetes</taxon>
        <taxon>Peduoviridae</taxon>
        <taxon>Maltschvirus</taxon>
        <taxon>Maltschvirus maltsch</taxon>
    </lineage>
</organism>
<feature type="domain" description="DUF5824" evidence="2">
    <location>
        <begin position="103"/>
        <end position="191"/>
    </location>
</feature>
<proteinExistence type="predicted"/>
<dbReference type="EMBL" id="LR796923">
    <property type="protein sequence ID" value="CAB4175743.1"/>
    <property type="molecule type" value="Genomic_DNA"/>
</dbReference>
<reference evidence="3" key="1">
    <citation type="submission" date="2020-05" db="EMBL/GenBank/DDBJ databases">
        <authorList>
            <person name="Chiriac C."/>
            <person name="Salcher M."/>
            <person name="Ghai R."/>
            <person name="Kavagutti S V."/>
        </authorList>
    </citation>
    <scope>NUCLEOTIDE SEQUENCE</scope>
</reference>
<evidence type="ECO:0000259" key="2">
    <source>
        <dbReference type="Pfam" id="PF19141"/>
    </source>
</evidence>
<feature type="compositionally biased region" description="Basic and acidic residues" evidence="1">
    <location>
        <begin position="81"/>
        <end position="131"/>
    </location>
</feature>
<protein>
    <recommendedName>
        <fullName evidence="2">DUF5824 domain-containing protein</fullName>
    </recommendedName>
</protein>
<sequence length="206" mass="23355">MDSINETIERHGNVWKVYSKKKVNGKRKLFGTHPTREKAVDQLQAIEISKNESKVLTFSQFVNERKKETANPPQYRAPEGSSRDQKLDKAKKLIKSGNKEEAYRLRDEMEKAEREKGDFKNTPRKDSKVNEAKSSNLSKETLAKIRAVTTKKGYSFADLKREYVKGLGAFYSSGSRPGMTAHQWAMARVNSAGPSKSWANVKKLKG</sequence>